<evidence type="ECO:0000313" key="3">
    <source>
        <dbReference type="Proteomes" id="UP001597237"/>
    </source>
</evidence>
<evidence type="ECO:0000313" key="2">
    <source>
        <dbReference type="EMBL" id="MFD1782617.1"/>
    </source>
</evidence>
<feature type="transmembrane region" description="Helical" evidence="1">
    <location>
        <begin position="20"/>
        <end position="41"/>
    </location>
</feature>
<organism evidence="2 3">
    <name type="scientific">Phenylobacterium terrae</name>
    <dbReference type="NCBI Taxonomy" id="2665495"/>
    <lineage>
        <taxon>Bacteria</taxon>
        <taxon>Pseudomonadati</taxon>
        <taxon>Pseudomonadota</taxon>
        <taxon>Alphaproteobacteria</taxon>
        <taxon>Caulobacterales</taxon>
        <taxon>Caulobacteraceae</taxon>
        <taxon>Phenylobacterium</taxon>
    </lineage>
</organism>
<proteinExistence type="predicted"/>
<dbReference type="RefSeq" id="WP_377282291.1">
    <property type="nucleotide sequence ID" value="NZ_JBHRSI010000006.1"/>
</dbReference>
<feature type="transmembrane region" description="Helical" evidence="1">
    <location>
        <begin position="61"/>
        <end position="80"/>
    </location>
</feature>
<comment type="caution">
    <text evidence="2">The sequence shown here is derived from an EMBL/GenBank/DDBJ whole genome shotgun (WGS) entry which is preliminary data.</text>
</comment>
<gene>
    <name evidence="2" type="ORF">ACFSC0_04360</name>
</gene>
<name>A0ABW4MYG0_9CAUL</name>
<feature type="transmembrane region" description="Helical" evidence="1">
    <location>
        <begin position="215"/>
        <end position="239"/>
    </location>
</feature>
<reference evidence="3" key="1">
    <citation type="journal article" date="2019" name="Int. J. Syst. Evol. Microbiol.">
        <title>The Global Catalogue of Microorganisms (GCM) 10K type strain sequencing project: providing services to taxonomists for standard genome sequencing and annotation.</title>
        <authorList>
            <consortium name="The Broad Institute Genomics Platform"/>
            <consortium name="The Broad Institute Genome Sequencing Center for Infectious Disease"/>
            <person name="Wu L."/>
            <person name="Ma J."/>
        </authorList>
    </citation>
    <scope>NUCLEOTIDE SEQUENCE [LARGE SCALE GENOMIC DNA]</scope>
    <source>
        <strain evidence="3">DFY28</strain>
    </source>
</reference>
<keyword evidence="1" id="KW-1133">Transmembrane helix</keyword>
<protein>
    <submittedName>
        <fullName evidence="2">Uncharacterized protein</fullName>
    </submittedName>
</protein>
<sequence>MKHPRLRLDHVLTEALEFIVRNAPMVLGLGVLLVGLPEFLFDYATLTAPYPPGDGNTVSSMVIEAFRATLFHGGVAYLFWQELDGRRVTWGELATPGLKVLVPLLATGVLMNLIIKTAFYALAIVGAAAGAPLLYLAGSILYPFVGLAVVIAVVERPGVFAALGRAFRIARGARLKLLALFALYFLFAFGADWLAEGVGLGTYYTSERPFGLVPALLTCAAASTLSDVYLAAIAAAAYFEIRRLREVAPPEDPAAVFD</sequence>
<dbReference type="Proteomes" id="UP001597237">
    <property type="component" value="Unassembled WGS sequence"/>
</dbReference>
<keyword evidence="1" id="KW-0472">Membrane</keyword>
<feature type="transmembrane region" description="Helical" evidence="1">
    <location>
        <begin position="133"/>
        <end position="154"/>
    </location>
</feature>
<accession>A0ABW4MYG0</accession>
<evidence type="ECO:0000256" key="1">
    <source>
        <dbReference type="SAM" id="Phobius"/>
    </source>
</evidence>
<keyword evidence="3" id="KW-1185">Reference proteome</keyword>
<feature type="transmembrane region" description="Helical" evidence="1">
    <location>
        <begin position="175"/>
        <end position="195"/>
    </location>
</feature>
<feature type="transmembrane region" description="Helical" evidence="1">
    <location>
        <begin position="101"/>
        <end position="127"/>
    </location>
</feature>
<dbReference type="EMBL" id="JBHUEY010000001">
    <property type="protein sequence ID" value="MFD1782617.1"/>
    <property type="molecule type" value="Genomic_DNA"/>
</dbReference>
<keyword evidence="1" id="KW-0812">Transmembrane</keyword>